<proteinExistence type="predicted"/>
<evidence type="ECO:0000313" key="2">
    <source>
        <dbReference type="EMBL" id="BFH74063.1"/>
    </source>
</evidence>
<dbReference type="RefSeq" id="WP_369609606.1">
    <property type="nucleotide sequence ID" value="NZ_AP031322.1"/>
</dbReference>
<reference evidence="2" key="1">
    <citation type="submission" date="2024-03" db="EMBL/GenBank/DDBJ databases">
        <title>Complete genome sequence of Sulfurisphaera javensis strain KD-1.</title>
        <authorList>
            <person name="Sakai H."/>
            <person name="Nur N."/>
            <person name="Suwanto A."/>
            <person name="Kurosawa N."/>
        </authorList>
    </citation>
    <scope>NUCLEOTIDE SEQUENCE</scope>
    <source>
        <strain evidence="2">KD-1</strain>
    </source>
</reference>
<keyword evidence="1" id="KW-1133">Transmembrane helix</keyword>
<name>A0AAT9GTC9_9CREN</name>
<dbReference type="AlphaFoldDB" id="A0AAT9GTC9"/>
<sequence length="44" mass="4615">MINKAYSYLSNFNFSSAAYASVVSQSLSAALLGVGVSTALFNSY</sequence>
<dbReference type="KEGG" id="sjv:SJAV_20070"/>
<gene>
    <name evidence="2" type="ORF">SJAV_20070</name>
</gene>
<keyword evidence="1" id="KW-0472">Membrane</keyword>
<dbReference type="EMBL" id="AP031322">
    <property type="protein sequence ID" value="BFH74063.1"/>
    <property type="molecule type" value="Genomic_DNA"/>
</dbReference>
<keyword evidence="1" id="KW-0812">Transmembrane</keyword>
<evidence type="ECO:0000256" key="1">
    <source>
        <dbReference type="SAM" id="Phobius"/>
    </source>
</evidence>
<organism evidence="2">
    <name type="scientific">Sulfurisphaera javensis</name>
    <dbReference type="NCBI Taxonomy" id="2049879"/>
    <lineage>
        <taxon>Archaea</taxon>
        <taxon>Thermoproteota</taxon>
        <taxon>Thermoprotei</taxon>
        <taxon>Sulfolobales</taxon>
        <taxon>Sulfolobaceae</taxon>
        <taxon>Sulfurisphaera</taxon>
    </lineage>
</organism>
<feature type="transmembrane region" description="Helical" evidence="1">
    <location>
        <begin position="17"/>
        <end position="41"/>
    </location>
</feature>
<protein>
    <submittedName>
        <fullName evidence="2">Uncharacterized protein</fullName>
    </submittedName>
</protein>
<dbReference type="GeneID" id="92354955"/>
<accession>A0AAT9GTC9</accession>